<dbReference type="OrthoDB" id="1921208at2759"/>
<gene>
    <name evidence="3" type="ORF">PsYK624_168670</name>
</gene>
<keyword evidence="4" id="KW-1185">Reference proteome</keyword>
<dbReference type="InterPro" id="IPR052953">
    <property type="entry name" value="Ser-rich/MCO-related"/>
</dbReference>
<feature type="compositionally biased region" description="Low complexity" evidence="1">
    <location>
        <begin position="142"/>
        <end position="170"/>
    </location>
</feature>
<reference evidence="3 4" key="1">
    <citation type="submission" date="2021-08" db="EMBL/GenBank/DDBJ databases">
        <title>Draft Genome Sequence of Phanerochaete sordida strain YK-624.</title>
        <authorList>
            <person name="Mori T."/>
            <person name="Dohra H."/>
            <person name="Suzuki T."/>
            <person name="Kawagishi H."/>
            <person name="Hirai H."/>
        </authorList>
    </citation>
    <scope>NUCLEOTIDE SEQUENCE [LARGE SCALE GENOMIC DNA]</scope>
    <source>
        <strain evidence="3 4">YK-624</strain>
    </source>
</reference>
<feature type="chain" id="PRO_5040197548" evidence="2">
    <location>
        <begin position="19"/>
        <end position="203"/>
    </location>
</feature>
<evidence type="ECO:0000313" key="3">
    <source>
        <dbReference type="EMBL" id="GJF00574.1"/>
    </source>
</evidence>
<evidence type="ECO:0000256" key="1">
    <source>
        <dbReference type="SAM" id="MobiDB-lite"/>
    </source>
</evidence>
<dbReference type="EMBL" id="BPQB01000167">
    <property type="protein sequence ID" value="GJF00574.1"/>
    <property type="molecule type" value="Genomic_DNA"/>
</dbReference>
<evidence type="ECO:0000313" key="4">
    <source>
        <dbReference type="Proteomes" id="UP000703269"/>
    </source>
</evidence>
<name>A0A9P3LM90_9APHY</name>
<dbReference type="InterPro" id="IPR008972">
    <property type="entry name" value="Cupredoxin"/>
</dbReference>
<protein>
    <submittedName>
        <fullName evidence="3">Cupredoxin domain-containing protein</fullName>
    </submittedName>
</protein>
<dbReference type="Proteomes" id="UP000703269">
    <property type="component" value="Unassembled WGS sequence"/>
</dbReference>
<dbReference type="Gene3D" id="2.60.40.420">
    <property type="entry name" value="Cupredoxins - blue copper proteins"/>
    <property type="match status" value="1"/>
</dbReference>
<feature type="region of interest" description="Disordered" evidence="1">
    <location>
        <begin position="142"/>
        <end position="180"/>
    </location>
</feature>
<accession>A0A9P3LM90</accession>
<dbReference type="CDD" id="cd00920">
    <property type="entry name" value="Cupredoxin"/>
    <property type="match status" value="1"/>
</dbReference>
<dbReference type="SUPFAM" id="SSF49503">
    <property type="entry name" value="Cupredoxins"/>
    <property type="match status" value="1"/>
</dbReference>
<dbReference type="PROSITE" id="PS51257">
    <property type="entry name" value="PROKAR_LIPOPROTEIN"/>
    <property type="match status" value="1"/>
</dbReference>
<dbReference type="PANTHER" id="PTHR34883:SF15">
    <property type="entry name" value="EXTRACELLULAR SERINE-RICH PROTEIN"/>
    <property type="match status" value="1"/>
</dbReference>
<comment type="caution">
    <text evidence="3">The sequence shown here is derived from an EMBL/GenBank/DDBJ whole genome shotgun (WGS) entry which is preliminary data.</text>
</comment>
<dbReference type="AlphaFoldDB" id="A0A9P3LM90"/>
<evidence type="ECO:0000256" key="2">
    <source>
        <dbReference type="SAM" id="SignalP"/>
    </source>
</evidence>
<sequence>MRFSTFFAAALTLGVACAEVINVNVGENGTLAFNPAEVTAQNGDTIAFTFLSKNHTVTQSTFASPCTNFSDTGLDSGFQFVQPNATSFMQYSFNMTNVTGPLWFYCRQAGHCAKGMVFAVNPTAEKSFAMFQANAMGTANATTGANGTTTTGSNGTTGSSSPSGATPSGAGQTGAPTTNGAVSARTGGALLLSGVGLVAGLLL</sequence>
<keyword evidence="2" id="KW-0732">Signal</keyword>
<feature type="signal peptide" evidence="2">
    <location>
        <begin position="1"/>
        <end position="18"/>
    </location>
</feature>
<proteinExistence type="predicted"/>
<dbReference type="PANTHER" id="PTHR34883">
    <property type="entry name" value="SERINE-RICH PROTEIN, PUTATIVE-RELATED-RELATED"/>
    <property type="match status" value="1"/>
</dbReference>
<organism evidence="3 4">
    <name type="scientific">Phanerochaete sordida</name>
    <dbReference type="NCBI Taxonomy" id="48140"/>
    <lineage>
        <taxon>Eukaryota</taxon>
        <taxon>Fungi</taxon>
        <taxon>Dikarya</taxon>
        <taxon>Basidiomycota</taxon>
        <taxon>Agaricomycotina</taxon>
        <taxon>Agaricomycetes</taxon>
        <taxon>Polyporales</taxon>
        <taxon>Phanerochaetaceae</taxon>
        <taxon>Phanerochaete</taxon>
    </lineage>
</organism>